<evidence type="ECO:0000256" key="1">
    <source>
        <dbReference type="SAM" id="MobiDB-lite"/>
    </source>
</evidence>
<organism evidence="2 3">
    <name type="scientific">Actinoplanes philippinensis</name>
    <dbReference type="NCBI Taxonomy" id="35752"/>
    <lineage>
        <taxon>Bacteria</taxon>
        <taxon>Bacillati</taxon>
        <taxon>Actinomycetota</taxon>
        <taxon>Actinomycetes</taxon>
        <taxon>Micromonosporales</taxon>
        <taxon>Micromonosporaceae</taxon>
        <taxon>Actinoplanes</taxon>
    </lineage>
</organism>
<dbReference type="EMBL" id="FONV01000006">
    <property type="protein sequence ID" value="SFF14600.1"/>
    <property type="molecule type" value="Genomic_DNA"/>
</dbReference>
<dbReference type="RefSeq" id="WP_093615458.1">
    <property type="nucleotide sequence ID" value="NZ_BOMT01000024.1"/>
</dbReference>
<evidence type="ECO:0000313" key="3">
    <source>
        <dbReference type="Proteomes" id="UP000199645"/>
    </source>
</evidence>
<sequence length="222" mass="23221">MIDTPYRWVARVAGEGGPLLVCEAGAFADWTGAVHDEDWRLDPACDLARAEAVLYADDDEAEAGLLPFGPSGRHTGLIWEMEGGGVAEIATAGGASLLIMRSWVDRDDDGPRDHVTGAAARDQERPLPGDLDLPSGRVAVVWAAAPAAEVAAPPADAALDPPVRLSLPGILGVGAMLALRPGRYRVSHGSHDGAAGRFAPAGRPGDGDRSCRWVRLDRHADG</sequence>
<keyword evidence="3" id="KW-1185">Reference proteome</keyword>
<gene>
    <name evidence="2" type="ORF">SAMN05421541_106386</name>
</gene>
<protein>
    <recommendedName>
        <fullName evidence="4">Immunity protein 21</fullName>
    </recommendedName>
</protein>
<feature type="compositionally biased region" description="Low complexity" evidence="1">
    <location>
        <begin position="192"/>
        <end position="203"/>
    </location>
</feature>
<dbReference type="Proteomes" id="UP000199645">
    <property type="component" value="Unassembled WGS sequence"/>
</dbReference>
<accession>A0A1I2GC73</accession>
<evidence type="ECO:0008006" key="4">
    <source>
        <dbReference type="Google" id="ProtNLM"/>
    </source>
</evidence>
<dbReference type="AlphaFoldDB" id="A0A1I2GC73"/>
<dbReference type="STRING" id="35752.SAMN05421541_106386"/>
<feature type="region of interest" description="Disordered" evidence="1">
    <location>
        <begin position="109"/>
        <end position="130"/>
    </location>
</feature>
<feature type="compositionally biased region" description="Basic and acidic residues" evidence="1">
    <location>
        <begin position="109"/>
        <end position="127"/>
    </location>
</feature>
<feature type="region of interest" description="Disordered" evidence="1">
    <location>
        <begin position="189"/>
        <end position="209"/>
    </location>
</feature>
<name>A0A1I2GC73_9ACTN</name>
<dbReference type="OrthoDB" id="5188088at2"/>
<proteinExistence type="predicted"/>
<reference evidence="2 3" key="1">
    <citation type="submission" date="2016-10" db="EMBL/GenBank/DDBJ databases">
        <authorList>
            <person name="de Groot N.N."/>
        </authorList>
    </citation>
    <scope>NUCLEOTIDE SEQUENCE [LARGE SCALE GENOMIC DNA]</scope>
    <source>
        <strain evidence="2 3">DSM 43019</strain>
    </source>
</reference>
<evidence type="ECO:0000313" key="2">
    <source>
        <dbReference type="EMBL" id="SFF14600.1"/>
    </source>
</evidence>